<dbReference type="RefSeq" id="WP_141973483.1">
    <property type="nucleotide sequence ID" value="NZ_VFPO01000001.1"/>
</dbReference>
<dbReference type="InterPro" id="IPR002372">
    <property type="entry name" value="PQQ_rpt_dom"/>
</dbReference>
<keyword evidence="8" id="KW-1185">Reference proteome</keyword>
<evidence type="ECO:0000256" key="2">
    <source>
        <dbReference type="ARBA" id="ARBA00022741"/>
    </source>
</evidence>
<dbReference type="Pfam" id="PF00069">
    <property type="entry name" value="Pkinase"/>
    <property type="match status" value="1"/>
</dbReference>
<keyword evidence="1" id="KW-0808">Transferase</keyword>
<reference evidence="7 8" key="1">
    <citation type="submission" date="2019-06" db="EMBL/GenBank/DDBJ databases">
        <title>Sequencing the genomes of 1000 actinobacteria strains.</title>
        <authorList>
            <person name="Klenk H.-P."/>
        </authorList>
    </citation>
    <scope>NUCLEOTIDE SEQUENCE [LARGE SCALE GENOMIC DNA]</scope>
    <source>
        <strain evidence="7 8">DSM 45043</strain>
    </source>
</reference>
<dbReference type="InterPro" id="IPR015943">
    <property type="entry name" value="WD40/YVTN_repeat-like_dom_sf"/>
</dbReference>
<dbReference type="AlphaFoldDB" id="A0A543IMX1"/>
<comment type="caution">
    <text evidence="7">The sequence shown here is derived from an EMBL/GenBank/DDBJ whole genome shotgun (WGS) entry which is preliminary data.</text>
</comment>
<feature type="binding site" evidence="5">
    <location>
        <position position="43"/>
    </location>
    <ligand>
        <name>ATP</name>
        <dbReference type="ChEBI" id="CHEBI:30616"/>
    </ligand>
</feature>
<dbReference type="CDD" id="cd14014">
    <property type="entry name" value="STKc_PknB_like"/>
    <property type="match status" value="1"/>
</dbReference>
<dbReference type="InterPro" id="IPR011009">
    <property type="entry name" value="Kinase-like_dom_sf"/>
</dbReference>
<evidence type="ECO:0000256" key="5">
    <source>
        <dbReference type="PROSITE-ProRule" id="PRU10141"/>
    </source>
</evidence>
<accession>A0A543IMX1</accession>
<dbReference type="PROSITE" id="PS00107">
    <property type="entry name" value="PROTEIN_KINASE_ATP"/>
    <property type="match status" value="1"/>
</dbReference>
<dbReference type="InterPro" id="IPR011047">
    <property type="entry name" value="Quinoprotein_ADH-like_sf"/>
</dbReference>
<dbReference type="InterPro" id="IPR018391">
    <property type="entry name" value="PQQ_b-propeller_rpt"/>
</dbReference>
<dbReference type="InterPro" id="IPR017441">
    <property type="entry name" value="Protein_kinase_ATP_BS"/>
</dbReference>
<sequence>MSVSRPGDPRQVGPYRIVGRLGAGGMGQVLLGRSPSGRTVAVKVIHPAMAEDDDFRARFRREITAARAVGGVYTAPVVDADPDASPPWLATTFLRGMSLQDAVAAHGPLPPPAVRALGAALAEALRSVHGAGIVHRDLKPSNVMLTPEGPRVIDFGIARPSEATTLTRTGATLGTPAYMSPEQASGQPAGPPSDVFSLGAVLTYAATGVGPFGQGAVHELVYRVIHLPPYLDGVPDPGLRALIAACMEKDPARRPTPERLLEHLSAEPAPAPQGTHWLPPPVAHDVARRGEATVPSGPGRRTVLALAAGGALAAMAAGGASLLFFLRDDDPLRWTYRLPEDVYVRSRLVATGDTVLTFGSQGLAGQTFAIDAETGEERWRGRFTVDRGSSAALFEGRGFVYDQASGELLTAFDLATGRTLWTEQLKTSGLTPRPAAGTGVVCMTGFERTGEYGLYGYDAATGRPLWRYRSDELTQTRAVLAGTTCWFGTRRGFVYAVDVTTGNARWQKRTGAAVLTDPILAGDVLAVITADGSVRGLDPATGRERWRTELGDGAATDAREGAPATIAGGVVFVDGLNGFLYAVDAATGRLRWKKKAGTEADKRTLREVSRPAVSGGLAVVTDEDWITAFDLATGATRWERHVERGRSEPPLISGSLVYYGTGRGMHVFDLHTGRTRHYHEFSRVLGSVEHYTELDGTVYCVADRAVHALRFTE</sequence>
<dbReference type="EMBL" id="VFPO01000001">
    <property type="protein sequence ID" value="TQM71934.1"/>
    <property type="molecule type" value="Genomic_DNA"/>
</dbReference>
<dbReference type="PANTHER" id="PTHR43289:SF34">
    <property type="entry name" value="SERINE_THREONINE-PROTEIN KINASE YBDM-RELATED"/>
    <property type="match status" value="1"/>
</dbReference>
<dbReference type="GO" id="GO:0005524">
    <property type="term" value="F:ATP binding"/>
    <property type="evidence" value="ECO:0007669"/>
    <property type="project" value="UniProtKB-UniRule"/>
</dbReference>
<dbReference type="PROSITE" id="PS50011">
    <property type="entry name" value="PROTEIN_KINASE_DOM"/>
    <property type="match status" value="1"/>
</dbReference>
<protein>
    <submittedName>
        <fullName evidence="7">Serine/threonine protein kinase</fullName>
    </submittedName>
</protein>
<dbReference type="SUPFAM" id="SSF56112">
    <property type="entry name" value="Protein kinase-like (PK-like)"/>
    <property type="match status" value="1"/>
</dbReference>
<evidence type="ECO:0000313" key="8">
    <source>
        <dbReference type="Proteomes" id="UP000316706"/>
    </source>
</evidence>
<gene>
    <name evidence="7" type="ORF">FHX41_5716</name>
</gene>
<dbReference type="SMART" id="SM00220">
    <property type="entry name" value="S_TKc"/>
    <property type="match status" value="1"/>
</dbReference>
<dbReference type="GO" id="GO:0004674">
    <property type="term" value="F:protein serine/threonine kinase activity"/>
    <property type="evidence" value="ECO:0007669"/>
    <property type="project" value="UniProtKB-KW"/>
</dbReference>
<keyword evidence="7" id="KW-0723">Serine/threonine-protein kinase</keyword>
<dbReference type="InterPro" id="IPR000719">
    <property type="entry name" value="Prot_kinase_dom"/>
</dbReference>
<feature type="domain" description="Protein kinase" evidence="6">
    <location>
        <begin position="15"/>
        <end position="266"/>
    </location>
</feature>
<dbReference type="SUPFAM" id="SSF50998">
    <property type="entry name" value="Quinoprotein alcohol dehydrogenase-like"/>
    <property type="match status" value="2"/>
</dbReference>
<dbReference type="SMART" id="SM00564">
    <property type="entry name" value="PQQ"/>
    <property type="match status" value="7"/>
</dbReference>
<dbReference type="PROSITE" id="PS00108">
    <property type="entry name" value="PROTEIN_KINASE_ST"/>
    <property type="match status" value="1"/>
</dbReference>
<evidence type="ECO:0000256" key="3">
    <source>
        <dbReference type="ARBA" id="ARBA00022777"/>
    </source>
</evidence>
<evidence type="ECO:0000259" key="6">
    <source>
        <dbReference type="PROSITE" id="PS50011"/>
    </source>
</evidence>
<dbReference type="Gene3D" id="2.130.10.10">
    <property type="entry name" value="YVTN repeat-like/Quinoprotein amine dehydrogenase"/>
    <property type="match status" value="2"/>
</dbReference>
<proteinExistence type="predicted"/>
<keyword evidence="3 7" id="KW-0418">Kinase</keyword>
<dbReference type="Gene3D" id="1.10.510.10">
    <property type="entry name" value="Transferase(Phosphotransferase) domain 1"/>
    <property type="match status" value="1"/>
</dbReference>
<keyword evidence="2 5" id="KW-0547">Nucleotide-binding</keyword>
<dbReference type="PANTHER" id="PTHR43289">
    <property type="entry name" value="MITOGEN-ACTIVATED PROTEIN KINASE KINASE KINASE 20-RELATED"/>
    <property type="match status" value="1"/>
</dbReference>
<dbReference type="Gene3D" id="3.30.200.20">
    <property type="entry name" value="Phosphorylase Kinase, domain 1"/>
    <property type="match status" value="1"/>
</dbReference>
<dbReference type="OrthoDB" id="155383at2"/>
<dbReference type="Proteomes" id="UP000316706">
    <property type="component" value="Unassembled WGS sequence"/>
</dbReference>
<evidence type="ECO:0000256" key="4">
    <source>
        <dbReference type="ARBA" id="ARBA00022840"/>
    </source>
</evidence>
<keyword evidence="4 5" id="KW-0067">ATP-binding</keyword>
<evidence type="ECO:0000313" key="7">
    <source>
        <dbReference type="EMBL" id="TQM71934.1"/>
    </source>
</evidence>
<dbReference type="Pfam" id="PF13360">
    <property type="entry name" value="PQQ_2"/>
    <property type="match status" value="2"/>
</dbReference>
<organism evidence="7 8">
    <name type="scientific">Actinomadura hallensis</name>
    <dbReference type="NCBI Taxonomy" id="337895"/>
    <lineage>
        <taxon>Bacteria</taxon>
        <taxon>Bacillati</taxon>
        <taxon>Actinomycetota</taxon>
        <taxon>Actinomycetes</taxon>
        <taxon>Streptosporangiales</taxon>
        <taxon>Thermomonosporaceae</taxon>
        <taxon>Actinomadura</taxon>
    </lineage>
</organism>
<evidence type="ECO:0000256" key="1">
    <source>
        <dbReference type="ARBA" id="ARBA00022679"/>
    </source>
</evidence>
<dbReference type="InterPro" id="IPR008271">
    <property type="entry name" value="Ser/Thr_kinase_AS"/>
</dbReference>
<name>A0A543IMX1_9ACTN</name>